<reference evidence="1" key="1">
    <citation type="journal article" date="2022" name="bioRxiv">
        <title>Sequencing and chromosome-scale assembly of the giantPleurodeles waltlgenome.</title>
        <authorList>
            <person name="Brown T."/>
            <person name="Elewa A."/>
            <person name="Iarovenko S."/>
            <person name="Subramanian E."/>
            <person name="Araus A.J."/>
            <person name="Petzold A."/>
            <person name="Susuki M."/>
            <person name="Suzuki K.-i.T."/>
            <person name="Hayashi T."/>
            <person name="Toyoda A."/>
            <person name="Oliveira C."/>
            <person name="Osipova E."/>
            <person name="Leigh N.D."/>
            <person name="Simon A."/>
            <person name="Yun M.H."/>
        </authorList>
    </citation>
    <scope>NUCLEOTIDE SEQUENCE</scope>
    <source>
        <strain evidence="1">20211129_DDA</strain>
        <tissue evidence="1">Liver</tissue>
    </source>
</reference>
<dbReference type="EMBL" id="JANPWB010000003">
    <property type="protein sequence ID" value="KAJ1199161.1"/>
    <property type="molecule type" value="Genomic_DNA"/>
</dbReference>
<protein>
    <submittedName>
        <fullName evidence="1">Uncharacterized protein</fullName>
    </submittedName>
</protein>
<organism evidence="1 2">
    <name type="scientific">Pleurodeles waltl</name>
    <name type="common">Iberian ribbed newt</name>
    <dbReference type="NCBI Taxonomy" id="8319"/>
    <lineage>
        <taxon>Eukaryota</taxon>
        <taxon>Metazoa</taxon>
        <taxon>Chordata</taxon>
        <taxon>Craniata</taxon>
        <taxon>Vertebrata</taxon>
        <taxon>Euteleostomi</taxon>
        <taxon>Amphibia</taxon>
        <taxon>Batrachia</taxon>
        <taxon>Caudata</taxon>
        <taxon>Salamandroidea</taxon>
        <taxon>Salamandridae</taxon>
        <taxon>Pleurodelinae</taxon>
        <taxon>Pleurodeles</taxon>
    </lineage>
</organism>
<sequence>MTALHNIAGHAVQLAPGVVLLDYAQKIPICIRKFTGTGLLLGKSRAAMREGSASLKAVGVRTWLVAAASASERSYPSPRRPAGWRGDPAVPLPFVVWLRCNASGLSWFRCSSSIWLRGRECAGPPRVTRFDGAARWAYDGLPVFQQALTAENELSATGPFESRDDLSE</sequence>
<comment type="caution">
    <text evidence="1">The sequence shown here is derived from an EMBL/GenBank/DDBJ whole genome shotgun (WGS) entry which is preliminary data.</text>
</comment>
<name>A0AAV7VE44_PLEWA</name>
<evidence type="ECO:0000313" key="1">
    <source>
        <dbReference type="EMBL" id="KAJ1199161.1"/>
    </source>
</evidence>
<accession>A0AAV7VE44</accession>
<evidence type="ECO:0000313" key="2">
    <source>
        <dbReference type="Proteomes" id="UP001066276"/>
    </source>
</evidence>
<dbReference type="Proteomes" id="UP001066276">
    <property type="component" value="Chromosome 2_1"/>
</dbReference>
<proteinExistence type="predicted"/>
<gene>
    <name evidence="1" type="ORF">NDU88_002999</name>
</gene>
<dbReference type="AlphaFoldDB" id="A0AAV7VE44"/>
<keyword evidence="2" id="KW-1185">Reference proteome</keyword>